<dbReference type="GO" id="GO:0036054">
    <property type="term" value="F:protein-malonyllysine demalonylase activity"/>
    <property type="evidence" value="ECO:0007669"/>
    <property type="project" value="InterPro"/>
</dbReference>
<dbReference type="PROSITE" id="PS50305">
    <property type="entry name" value="SIRTUIN"/>
    <property type="match status" value="1"/>
</dbReference>
<comment type="catalytic activity">
    <reaction evidence="3">
        <text>N(6)-acetyl-L-lysyl-[protein] + NAD(+) + H2O = 2''-O-acetyl-ADP-D-ribose + nicotinamide + L-lysyl-[protein]</text>
        <dbReference type="Rhea" id="RHEA:43636"/>
        <dbReference type="Rhea" id="RHEA-COMP:9752"/>
        <dbReference type="Rhea" id="RHEA-COMP:10731"/>
        <dbReference type="ChEBI" id="CHEBI:15377"/>
        <dbReference type="ChEBI" id="CHEBI:17154"/>
        <dbReference type="ChEBI" id="CHEBI:29969"/>
        <dbReference type="ChEBI" id="CHEBI:57540"/>
        <dbReference type="ChEBI" id="CHEBI:61930"/>
        <dbReference type="ChEBI" id="CHEBI:83767"/>
        <dbReference type="EC" id="2.3.1.286"/>
    </reaction>
</comment>
<evidence type="ECO:0000259" key="5">
    <source>
        <dbReference type="PROSITE" id="PS50305"/>
    </source>
</evidence>
<gene>
    <name evidence="3" type="primary">cobB</name>
    <name evidence="6" type="ORF">SSE37_13006</name>
</gene>
<feature type="binding site" evidence="3">
    <location>
        <begin position="22"/>
        <end position="41"/>
    </location>
    <ligand>
        <name>NAD(+)</name>
        <dbReference type="ChEBI" id="CHEBI:57540"/>
    </ligand>
</feature>
<dbReference type="RefSeq" id="WP_005861289.1">
    <property type="nucleotide sequence ID" value="NZ_AAYA01000011.1"/>
</dbReference>
<dbReference type="SUPFAM" id="SSF52467">
    <property type="entry name" value="DHS-like NAD/FAD-binding domain"/>
    <property type="match status" value="1"/>
</dbReference>
<evidence type="ECO:0000313" key="7">
    <source>
        <dbReference type="Proteomes" id="UP000005713"/>
    </source>
</evidence>
<feature type="binding site" evidence="3">
    <location>
        <begin position="210"/>
        <end position="212"/>
    </location>
    <ligand>
        <name>NAD(+)</name>
        <dbReference type="ChEBI" id="CHEBI:57540"/>
    </ligand>
</feature>
<dbReference type="GO" id="GO:0008270">
    <property type="term" value="F:zinc ion binding"/>
    <property type="evidence" value="ECO:0007669"/>
    <property type="project" value="UniProtKB-UniRule"/>
</dbReference>
<proteinExistence type="inferred from homology"/>
<keyword evidence="7" id="KW-1185">Reference proteome</keyword>
<dbReference type="HAMAP" id="MF_01121">
    <property type="entry name" value="Sirtuin_ClassIII"/>
    <property type="match status" value="1"/>
</dbReference>
<dbReference type="InterPro" id="IPR050134">
    <property type="entry name" value="NAD-dep_sirtuin_deacylases"/>
</dbReference>
<keyword evidence="3 4" id="KW-0862">Zinc</keyword>
<evidence type="ECO:0000256" key="1">
    <source>
        <dbReference type="ARBA" id="ARBA00022679"/>
    </source>
</evidence>
<keyword evidence="1" id="KW-0808">Transferase</keyword>
<organism evidence="6 7">
    <name type="scientific">Sagittula stellata (strain ATCC 700073 / DSM 11524 / E-37)</name>
    <dbReference type="NCBI Taxonomy" id="388399"/>
    <lineage>
        <taxon>Bacteria</taxon>
        <taxon>Pseudomonadati</taxon>
        <taxon>Pseudomonadota</taxon>
        <taxon>Alphaproteobacteria</taxon>
        <taxon>Rhodobacterales</taxon>
        <taxon>Roseobacteraceae</taxon>
        <taxon>Sagittula</taxon>
    </lineage>
</organism>
<feature type="active site" description="Proton acceptor" evidence="3 4">
    <location>
        <position position="118"/>
    </location>
</feature>
<comment type="subcellular location">
    <subcellularLocation>
        <location evidence="3">Cytoplasm</location>
    </subcellularLocation>
</comment>
<comment type="similarity">
    <text evidence="3">Belongs to the sirtuin family. Class III subfamily.</text>
</comment>
<dbReference type="GO" id="GO:0017136">
    <property type="term" value="F:histone deacetylase activity, NAD-dependent"/>
    <property type="evidence" value="ECO:0007669"/>
    <property type="project" value="TreeGrafter"/>
</dbReference>
<comment type="function">
    <text evidence="3">NAD-dependent lysine deacetylase and desuccinylase that specifically removes acetyl and succinyl groups on target proteins. Modulates the activities of several proteins which are inactive in their acylated form.</text>
</comment>
<evidence type="ECO:0000256" key="4">
    <source>
        <dbReference type="PROSITE-ProRule" id="PRU00236"/>
    </source>
</evidence>
<dbReference type="EMBL" id="AAYA01000011">
    <property type="protein sequence ID" value="EBA07117.1"/>
    <property type="molecule type" value="Genomic_DNA"/>
</dbReference>
<feature type="domain" description="Deacetylase sirtuin-type" evidence="5">
    <location>
        <begin position="1"/>
        <end position="240"/>
    </location>
</feature>
<protein>
    <recommendedName>
        <fullName evidence="3">NAD-dependent protein deacylase</fullName>
        <ecNumber evidence="3">2.3.1.286</ecNumber>
    </recommendedName>
    <alternativeName>
        <fullName evidence="3">Regulatory protein SIR2 homolog</fullName>
    </alternativeName>
</protein>
<evidence type="ECO:0000256" key="3">
    <source>
        <dbReference type="HAMAP-Rule" id="MF_01121"/>
    </source>
</evidence>
<keyword evidence="3 4" id="KW-0479">Metal-binding</keyword>
<dbReference type="GO" id="GO:0036055">
    <property type="term" value="F:protein-succinyllysine desuccinylase activity"/>
    <property type="evidence" value="ECO:0007669"/>
    <property type="project" value="UniProtKB-UniRule"/>
</dbReference>
<dbReference type="InterPro" id="IPR026590">
    <property type="entry name" value="Ssirtuin_cat_dom"/>
</dbReference>
<dbReference type="InterPro" id="IPR027546">
    <property type="entry name" value="Sirtuin_class_III"/>
</dbReference>
<dbReference type="InterPro" id="IPR029035">
    <property type="entry name" value="DHS-like_NAD/FAD-binding_dom"/>
</dbReference>
<evidence type="ECO:0000256" key="2">
    <source>
        <dbReference type="ARBA" id="ARBA00023027"/>
    </source>
</evidence>
<dbReference type="PANTHER" id="PTHR11085">
    <property type="entry name" value="NAD-DEPENDENT PROTEIN DEACYLASE SIRTUIN-5, MITOCHONDRIAL-RELATED"/>
    <property type="match status" value="1"/>
</dbReference>
<keyword evidence="2 3" id="KW-0520">NAD</keyword>
<dbReference type="Gene3D" id="3.40.50.1220">
    <property type="entry name" value="TPP-binding domain"/>
    <property type="match status" value="1"/>
</dbReference>
<feature type="binding site" evidence="3">
    <location>
        <begin position="184"/>
        <end position="186"/>
    </location>
    <ligand>
        <name>NAD(+)</name>
        <dbReference type="ChEBI" id="CHEBI:57540"/>
    </ligand>
</feature>
<accession>A3K6Z0</accession>
<keyword evidence="6" id="KW-0378">Hydrolase</keyword>
<comment type="caution">
    <text evidence="6">The sequence shown here is derived from an EMBL/GenBank/DDBJ whole genome shotgun (WGS) entry which is preliminary data.</text>
</comment>
<feature type="binding site" evidence="3 4">
    <location>
        <position position="148"/>
    </location>
    <ligand>
        <name>Zn(2+)</name>
        <dbReference type="ChEBI" id="CHEBI:29105"/>
    </ligand>
</feature>
<dbReference type="PANTHER" id="PTHR11085:SF4">
    <property type="entry name" value="NAD-DEPENDENT PROTEIN DEACYLASE"/>
    <property type="match status" value="1"/>
</dbReference>
<feature type="binding site" evidence="3 4">
    <location>
        <position position="145"/>
    </location>
    <ligand>
        <name>Zn(2+)</name>
        <dbReference type="ChEBI" id="CHEBI:29105"/>
    </ligand>
</feature>
<sequence length="240" mass="26091">MPRETFADKCMTRNGKIVILTGAGLSAESGLSTFRDEGGLWSQHRIEDVATPEAFARNPDLVQAFYNARRAQSRAATPNAAHVALARLQRDHGGEVVIVTQNVDGLHEKAGAKVIHLHGALDSALCHLCDHRWTAPETIDSATPCPACGHHSARPDVVWFGEMPYHMEEIAEHLENADIFASIGTSGQVYPAAGFSQLASDYGAECIELNLEPTSHVFHQRRIGHATQTILAWVEELIGA</sequence>
<comment type="domain">
    <text evidence="3">2 residues (Tyr-66 and Arg-69) present in a large hydrophobic pocket are probably involved in substrate specificity. They are important for desuccinylation activity, but dispensable for deacetylation activity.</text>
</comment>
<dbReference type="GO" id="GO:0005737">
    <property type="term" value="C:cytoplasm"/>
    <property type="evidence" value="ECO:0007669"/>
    <property type="project" value="UniProtKB-SubCell"/>
</dbReference>
<dbReference type="eggNOG" id="COG0846">
    <property type="taxonomic scope" value="Bacteria"/>
</dbReference>
<name>A3K6Z0_SAGS3</name>
<dbReference type="EC" id="2.3.1.286" evidence="3"/>
<feature type="binding site" evidence="3">
    <location>
        <position position="66"/>
    </location>
    <ligand>
        <name>substrate</name>
    </ligand>
</feature>
<dbReference type="InterPro" id="IPR003000">
    <property type="entry name" value="Sirtuin"/>
</dbReference>
<dbReference type="Proteomes" id="UP000005713">
    <property type="component" value="Unassembled WGS sequence"/>
</dbReference>
<evidence type="ECO:0000313" key="6">
    <source>
        <dbReference type="EMBL" id="EBA07117.1"/>
    </source>
</evidence>
<dbReference type="AlphaFoldDB" id="A3K6Z0"/>
<reference evidence="6 7" key="1">
    <citation type="submission" date="2006-06" db="EMBL/GenBank/DDBJ databases">
        <authorList>
            <person name="Moran M.A."/>
            <person name="Ferriera S."/>
            <person name="Johnson J."/>
            <person name="Kravitz S."/>
            <person name="Beeson K."/>
            <person name="Sutton G."/>
            <person name="Rogers Y.-H."/>
            <person name="Friedman R."/>
            <person name="Frazier M."/>
            <person name="Venter J.C."/>
        </authorList>
    </citation>
    <scope>NUCLEOTIDE SEQUENCE [LARGE SCALE GENOMIC DNA]</scope>
    <source>
        <strain evidence="6 7">E-37</strain>
    </source>
</reference>
<dbReference type="InterPro" id="IPR026591">
    <property type="entry name" value="Sirtuin_cat_small_dom_sf"/>
</dbReference>
<keyword evidence="3" id="KW-0963">Cytoplasm</keyword>
<comment type="cofactor">
    <cofactor evidence="3">
        <name>Zn(2+)</name>
        <dbReference type="ChEBI" id="CHEBI:29105"/>
    </cofactor>
    <text evidence="3">Binds 1 zinc ion per subunit.</text>
</comment>
<feature type="binding site" evidence="3">
    <location>
        <begin position="101"/>
        <end position="104"/>
    </location>
    <ligand>
        <name>NAD(+)</name>
        <dbReference type="ChEBI" id="CHEBI:57540"/>
    </ligand>
</feature>
<feature type="binding site" evidence="3">
    <location>
        <position position="69"/>
    </location>
    <ligand>
        <name>substrate</name>
    </ligand>
</feature>
<dbReference type="GO" id="GO:0070403">
    <property type="term" value="F:NAD+ binding"/>
    <property type="evidence" value="ECO:0007669"/>
    <property type="project" value="UniProtKB-UniRule"/>
</dbReference>
<dbReference type="Pfam" id="PF02146">
    <property type="entry name" value="SIR2"/>
    <property type="match status" value="1"/>
</dbReference>
<feature type="binding site" evidence="3 4">
    <location>
        <position position="129"/>
    </location>
    <ligand>
        <name>Zn(2+)</name>
        <dbReference type="ChEBI" id="CHEBI:29105"/>
    </ligand>
</feature>
<feature type="binding site" evidence="3">
    <location>
        <position position="226"/>
    </location>
    <ligand>
        <name>NAD(+)</name>
        <dbReference type="ChEBI" id="CHEBI:57540"/>
    </ligand>
</feature>
<feature type="binding site" evidence="3 4">
    <location>
        <position position="126"/>
    </location>
    <ligand>
        <name>Zn(2+)</name>
        <dbReference type="ChEBI" id="CHEBI:29105"/>
    </ligand>
</feature>
<dbReference type="Gene3D" id="3.30.1600.10">
    <property type="entry name" value="SIR2/SIRT2 'Small Domain"/>
    <property type="match status" value="1"/>
</dbReference>
<comment type="catalytic activity">
    <reaction evidence="3">
        <text>N(6)-succinyl-L-lysyl-[protein] + NAD(+) + H2O = 2''-O-succinyl-ADP-D-ribose + nicotinamide + L-lysyl-[protein]</text>
        <dbReference type="Rhea" id="RHEA:47668"/>
        <dbReference type="Rhea" id="RHEA-COMP:9752"/>
        <dbReference type="Rhea" id="RHEA-COMP:11877"/>
        <dbReference type="ChEBI" id="CHEBI:15377"/>
        <dbReference type="ChEBI" id="CHEBI:17154"/>
        <dbReference type="ChEBI" id="CHEBI:29969"/>
        <dbReference type="ChEBI" id="CHEBI:57540"/>
        <dbReference type="ChEBI" id="CHEBI:87830"/>
        <dbReference type="ChEBI" id="CHEBI:87832"/>
    </reaction>
</comment>